<evidence type="ECO:0000313" key="2">
    <source>
        <dbReference type="EMBL" id="GAO27843.1"/>
    </source>
</evidence>
<name>A0A0E9LRB3_9BACT</name>
<dbReference type="Proteomes" id="UP000032900">
    <property type="component" value="Unassembled WGS sequence"/>
</dbReference>
<gene>
    <name evidence="2" type="ORF">JCM15548_14700</name>
</gene>
<reference evidence="2 3" key="1">
    <citation type="journal article" date="2015" name="Microbes Environ.">
        <title>Distribution and evolution of nitrogen fixation genes in the phylum bacteroidetes.</title>
        <authorList>
            <person name="Inoue J."/>
            <person name="Oshima K."/>
            <person name="Suda W."/>
            <person name="Sakamoto M."/>
            <person name="Iino T."/>
            <person name="Noda S."/>
            <person name="Hongoh Y."/>
            <person name="Hattori M."/>
            <person name="Ohkuma M."/>
        </authorList>
    </citation>
    <scope>NUCLEOTIDE SEQUENCE [LARGE SCALE GENOMIC DNA]</scope>
    <source>
        <strain evidence="2">JCM 15548</strain>
    </source>
</reference>
<evidence type="ECO:0000313" key="3">
    <source>
        <dbReference type="Proteomes" id="UP000032900"/>
    </source>
</evidence>
<dbReference type="InterPro" id="IPR011050">
    <property type="entry name" value="Pectin_lyase_fold/virulence"/>
</dbReference>
<proteinExistence type="predicted"/>
<dbReference type="EMBL" id="BAZW01000113">
    <property type="protein sequence ID" value="GAO27843.1"/>
    <property type="molecule type" value="Genomic_DNA"/>
</dbReference>
<comment type="caution">
    <text evidence="2">The sequence shown here is derived from an EMBL/GenBank/DDBJ whole genome shotgun (WGS) entry which is preliminary data.</text>
</comment>
<sequence length="1154" mass="127820">MNLANSSGFVKSADGYGSNIVANNIINAHRGGGVTFSGKYLDFFHNTVRTQGSALYLYYETENTNIENNIFSSLNGYAVEIPNGSVKDSYVMKSNVLYTENNDFVLLRGVSYRDIFEYRNYQKEVVGFDDYFSICAKPFFEEDENGVLAPQSYVISKIGLNTSNRVTADIYGMERAVMQSTPGAVQRYFPQQELPETVIVDPTGQGDFETIQDALNAFASHGLNKNCTIKIEEGEYFESNLSLYTIPIIDYSDIENYNNVRYTLTVTSESGATITNSSADAVSVFNICGADYVKINNISFKNNGETGSALGLIKLLYVCDNIEISDCQFNLISTNTTTRGIFASNNFSRNWTFQRNYFENEGTAIDLAGFSSARLENVIINNNVFDNTQQGISVTQVEGSEISENKSYNSKISISYSGSLDFSRNRVFGSGFSGTYSNAVMVGIYHAIDADILTNIIKITDSNIQSLKALDINYNCKNINVLHNTLSVEQSNSSGKGTALSLQGTTDASLINNILSVEGYGYALLQGGTDVFLEIRNNCYYADGPSFAWVDGEQYYDFYDFSGKTGYTYEMDGSDLIFHSFLAYPFLDEDGYAHSAYLIEKGESLGDIALETIHEVADSDEVKQWNEDLSPRTIGASFSRYSGDNREPVTADFSIGSDYENLHEALTELMKRGVKGNHVQVLIPSGTINSNIHIRAIPGNNHFALVSLIGDEENMPMISYASSSASDNYVLKLSEPNGIRFENLSFNASGSEYSTVVELFGRNNKTRFVNCEFIAPETTSLSDNKVSVKSKHGYNTDLFIHDCEFDGNAYAIQMKHSNYADDNIEISSNNIHNSLYGIQLAHTRSYNINNNTFNNGISSIEVRNNRGTDNSIAKNYIFADYYPVELVNNELGFACSMNNNVIKTSNTNAICVNTNFVRLNFYFNTLIGLANNGTSLFTFGNAEGQKCNNNIFFSDARALCMQTYNPEYVEEMDNNLFFTKNEYLMTWGTNSITTQQELESTGAENCIIADPKIDFLNNGELFSNSPALGAGRKIERLLSLPYNDILERTRDYETPSIGAYEFADAGEPGGATVLASPLAGSNVSVFPNPSNGVFNISCEGQYDLEILNMRGEFIGKQTINNGISEVNIQNQPSGIYFIRLKNEAGLKVLTLIRQ</sequence>
<dbReference type="SMART" id="SM00710">
    <property type="entry name" value="PbH1"/>
    <property type="match status" value="9"/>
</dbReference>
<dbReference type="InterPro" id="IPR012334">
    <property type="entry name" value="Pectin_lyas_fold"/>
</dbReference>
<dbReference type="InterPro" id="IPR026444">
    <property type="entry name" value="Secre_tail"/>
</dbReference>
<dbReference type="InterPro" id="IPR006626">
    <property type="entry name" value="PbH1"/>
</dbReference>
<accession>A0A0E9LRB3</accession>
<dbReference type="STRING" id="1236989.JCM15548_14700"/>
<protein>
    <recommendedName>
        <fullName evidence="1">Secretion system C-terminal sorting domain-containing protein</fullName>
    </recommendedName>
</protein>
<feature type="domain" description="Secretion system C-terminal sorting" evidence="1">
    <location>
        <begin position="1085"/>
        <end position="1145"/>
    </location>
</feature>
<dbReference type="AlphaFoldDB" id="A0A0E9LRB3"/>
<dbReference type="SUPFAM" id="SSF51126">
    <property type="entry name" value="Pectin lyase-like"/>
    <property type="match status" value="3"/>
</dbReference>
<keyword evidence="3" id="KW-1185">Reference proteome</keyword>
<dbReference type="NCBIfam" id="TIGR04183">
    <property type="entry name" value="Por_Secre_tail"/>
    <property type="match status" value="1"/>
</dbReference>
<organism evidence="2 3">
    <name type="scientific">Geofilum rubicundum JCM 15548</name>
    <dbReference type="NCBI Taxonomy" id="1236989"/>
    <lineage>
        <taxon>Bacteria</taxon>
        <taxon>Pseudomonadati</taxon>
        <taxon>Bacteroidota</taxon>
        <taxon>Bacteroidia</taxon>
        <taxon>Marinilabiliales</taxon>
        <taxon>Marinilabiliaceae</taxon>
        <taxon>Geofilum</taxon>
    </lineage>
</organism>
<dbReference type="Pfam" id="PF18962">
    <property type="entry name" value="Por_Secre_tail"/>
    <property type="match status" value="1"/>
</dbReference>
<evidence type="ECO:0000259" key="1">
    <source>
        <dbReference type="Pfam" id="PF18962"/>
    </source>
</evidence>
<dbReference type="Gene3D" id="2.160.20.10">
    <property type="entry name" value="Single-stranded right-handed beta-helix, Pectin lyase-like"/>
    <property type="match status" value="2"/>
</dbReference>